<name>A0AAV8Z118_9CUCU</name>
<evidence type="ECO:0000313" key="2">
    <source>
        <dbReference type="EMBL" id="KAJ8957328.1"/>
    </source>
</evidence>
<protein>
    <submittedName>
        <fullName evidence="2">Uncharacterized protein</fullName>
    </submittedName>
</protein>
<dbReference type="Proteomes" id="UP001162156">
    <property type="component" value="Unassembled WGS sequence"/>
</dbReference>
<comment type="caution">
    <text evidence="2">The sequence shown here is derived from an EMBL/GenBank/DDBJ whole genome shotgun (WGS) entry which is preliminary data.</text>
</comment>
<feature type="compositionally biased region" description="Polar residues" evidence="1">
    <location>
        <begin position="80"/>
        <end position="97"/>
    </location>
</feature>
<dbReference type="AlphaFoldDB" id="A0AAV8Z118"/>
<gene>
    <name evidence="2" type="ORF">NQ314_006578</name>
</gene>
<feature type="region of interest" description="Disordered" evidence="1">
    <location>
        <begin position="21"/>
        <end position="106"/>
    </location>
</feature>
<sequence>MSHKVYLSDKQLEEIVNNLTDSEDGFDFSDDDSVADPNYLPHIEADPESDIIEDLYSDPDEEYEELVENESNDEPASEDNLPSTSADHKNQQNNKPRCSNEGIKEKKKKGNLFETTGKCMLICICIFQLVKLHGRKQNYF</sequence>
<reference evidence="2" key="1">
    <citation type="journal article" date="2023" name="Insect Mol. Biol.">
        <title>Genome sequencing provides insights into the evolution of gene families encoding plant cell wall-degrading enzymes in longhorned beetles.</title>
        <authorList>
            <person name="Shin N.R."/>
            <person name="Okamura Y."/>
            <person name="Kirsch R."/>
            <person name="Pauchet Y."/>
        </authorList>
    </citation>
    <scope>NUCLEOTIDE SEQUENCE</scope>
    <source>
        <strain evidence="2">RBIC_L_NR</strain>
    </source>
</reference>
<organism evidence="2 3">
    <name type="scientific">Rhamnusium bicolor</name>
    <dbReference type="NCBI Taxonomy" id="1586634"/>
    <lineage>
        <taxon>Eukaryota</taxon>
        <taxon>Metazoa</taxon>
        <taxon>Ecdysozoa</taxon>
        <taxon>Arthropoda</taxon>
        <taxon>Hexapoda</taxon>
        <taxon>Insecta</taxon>
        <taxon>Pterygota</taxon>
        <taxon>Neoptera</taxon>
        <taxon>Endopterygota</taxon>
        <taxon>Coleoptera</taxon>
        <taxon>Polyphaga</taxon>
        <taxon>Cucujiformia</taxon>
        <taxon>Chrysomeloidea</taxon>
        <taxon>Cerambycidae</taxon>
        <taxon>Lepturinae</taxon>
        <taxon>Rhagiini</taxon>
        <taxon>Rhamnusium</taxon>
    </lineage>
</organism>
<feature type="compositionally biased region" description="Acidic residues" evidence="1">
    <location>
        <begin position="46"/>
        <end position="77"/>
    </location>
</feature>
<dbReference type="EMBL" id="JANEYF010001779">
    <property type="protein sequence ID" value="KAJ8957328.1"/>
    <property type="molecule type" value="Genomic_DNA"/>
</dbReference>
<accession>A0AAV8Z118</accession>
<evidence type="ECO:0000313" key="3">
    <source>
        <dbReference type="Proteomes" id="UP001162156"/>
    </source>
</evidence>
<feature type="compositionally biased region" description="Acidic residues" evidence="1">
    <location>
        <begin position="21"/>
        <end position="34"/>
    </location>
</feature>
<evidence type="ECO:0000256" key="1">
    <source>
        <dbReference type="SAM" id="MobiDB-lite"/>
    </source>
</evidence>
<keyword evidence="3" id="KW-1185">Reference proteome</keyword>
<proteinExistence type="predicted"/>